<dbReference type="PROSITE" id="PS01125">
    <property type="entry name" value="ROK"/>
    <property type="match status" value="1"/>
</dbReference>
<sequence length="405" mass="41955">MATSTGGGTNLGHARAFNRRVVLETIRLHGPLSRADITRRTGLSVQTISNIAEELAAAGMLREEGRRQGGRGAPALDLALNPEGGFTFGLSIDHRRLVVVLVDLSGRQRHQSTIAIDGLKPDAVLPVIARTVRAMAAKEGAARERIWGAGVAMPMVFEDGAPVAFGPSSMPAWQDFPITARLAESLDMPVLVENDATAAAVGEQLYGVGRRLRDFFYIYVGVGVGGGMILSGHPYRGSAGRAGELGHVVVDPGGRACACGNRGCLERYASLSAAQAALGGLAEGEAQVDVQALASSAPALGDWMDLAARHLRTASVIVSNLLDPQAIVIGGIIPEPLLAGLMRRLAADGIPAGPRRIPILQAEVDLETPALGGAALPLFAGLAPALSLMSKPTNETGLAGRPPPA</sequence>
<dbReference type="AlphaFoldDB" id="A0A4D7AZP2"/>
<dbReference type="SUPFAM" id="SSF46785">
    <property type="entry name" value="Winged helix' DNA-binding domain"/>
    <property type="match status" value="1"/>
</dbReference>
<accession>A0A4D7AZP2</accession>
<dbReference type="InterPro" id="IPR036390">
    <property type="entry name" value="WH_DNA-bd_sf"/>
</dbReference>
<dbReference type="PANTHER" id="PTHR18964:SF169">
    <property type="entry name" value="N-ACETYLMANNOSAMINE KINASE"/>
    <property type="match status" value="1"/>
</dbReference>
<dbReference type="InterPro" id="IPR000600">
    <property type="entry name" value="ROK"/>
</dbReference>
<dbReference type="EMBL" id="CP039690">
    <property type="protein sequence ID" value="QCI66819.1"/>
    <property type="molecule type" value="Genomic_DNA"/>
</dbReference>
<evidence type="ECO:0000256" key="1">
    <source>
        <dbReference type="ARBA" id="ARBA00006479"/>
    </source>
</evidence>
<dbReference type="Proteomes" id="UP000298781">
    <property type="component" value="Chromosome"/>
</dbReference>
<evidence type="ECO:0000313" key="4">
    <source>
        <dbReference type="Proteomes" id="UP000298781"/>
    </source>
</evidence>
<dbReference type="PANTHER" id="PTHR18964">
    <property type="entry name" value="ROK (REPRESSOR, ORF, KINASE) FAMILY"/>
    <property type="match status" value="1"/>
</dbReference>
<name>A0A4D7AZP2_9HYPH</name>
<dbReference type="Gene3D" id="1.10.10.10">
    <property type="entry name" value="Winged helix-like DNA-binding domain superfamily/Winged helix DNA-binding domain"/>
    <property type="match status" value="1"/>
</dbReference>
<dbReference type="Pfam" id="PF00480">
    <property type="entry name" value="ROK"/>
    <property type="match status" value="1"/>
</dbReference>
<dbReference type="InterPro" id="IPR036388">
    <property type="entry name" value="WH-like_DNA-bd_sf"/>
</dbReference>
<dbReference type="Pfam" id="PF12802">
    <property type="entry name" value="MarR_2"/>
    <property type="match status" value="1"/>
</dbReference>
<dbReference type="GO" id="GO:0009384">
    <property type="term" value="F:N-acylmannosamine kinase activity"/>
    <property type="evidence" value="ECO:0007669"/>
    <property type="project" value="TreeGrafter"/>
</dbReference>
<dbReference type="InterPro" id="IPR000835">
    <property type="entry name" value="HTH_MarR-typ"/>
</dbReference>
<protein>
    <submittedName>
        <fullName evidence="3">ROK family transcriptional regulator</fullName>
    </submittedName>
</protein>
<comment type="similarity">
    <text evidence="1">Belongs to the ROK (NagC/XylR) family.</text>
</comment>
<organism evidence="3 4">
    <name type="scientific">Phreatobacter stygius</name>
    <dbReference type="NCBI Taxonomy" id="1940610"/>
    <lineage>
        <taxon>Bacteria</taxon>
        <taxon>Pseudomonadati</taxon>
        <taxon>Pseudomonadota</taxon>
        <taxon>Alphaproteobacteria</taxon>
        <taxon>Hyphomicrobiales</taxon>
        <taxon>Phreatobacteraceae</taxon>
        <taxon>Phreatobacter</taxon>
    </lineage>
</organism>
<dbReference type="InterPro" id="IPR043129">
    <property type="entry name" value="ATPase_NBD"/>
</dbReference>
<dbReference type="GO" id="GO:0019262">
    <property type="term" value="P:N-acetylneuraminate catabolic process"/>
    <property type="evidence" value="ECO:0007669"/>
    <property type="project" value="TreeGrafter"/>
</dbReference>
<reference evidence="3 4" key="1">
    <citation type="submission" date="2019-04" db="EMBL/GenBank/DDBJ databases">
        <title>Phreatobacter aquaticus sp. nov.</title>
        <authorList>
            <person name="Choi A."/>
        </authorList>
    </citation>
    <scope>NUCLEOTIDE SEQUENCE [LARGE SCALE GENOMIC DNA]</scope>
    <source>
        <strain evidence="3 4">KCTC 52518</strain>
    </source>
</reference>
<evidence type="ECO:0000313" key="3">
    <source>
        <dbReference type="EMBL" id="QCI66819.1"/>
    </source>
</evidence>
<feature type="domain" description="HTH marR-type" evidence="2">
    <location>
        <begin position="22"/>
        <end position="71"/>
    </location>
</feature>
<dbReference type="RefSeq" id="WP_136962258.1">
    <property type="nucleotide sequence ID" value="NZ_CP039690.1"/>
</dbReference>
<dbReference type="KEGG" id="pstg:E8M01_22790"/>
<evidence type="ECO:0000259" key="2">
    <source>
        <dbReference type="Pfam" id="PF12802"/>
    </source>
</evidence>
<dbReference type="GO" id="GO:0003700">
    <property type="term" value="F:DNA-binding transcription factor activity"/>
    <property type="evidence" value="ECO:0007669"/>
    <property type="project" value="InterPro"/>
</dbReference>
<gene>
    <name evidence="3" type="ORF">E8M01_22790</name>
</gene>
<dbReference type="InterPro" id="IPR049874">
    <property type="entry name" value="ROK_cs"/>
</dbReference>
<dbReference type="OrthoDB" id="49685at2"/>
<keyword evidence="4" id="KW-1185">Reference proteome</keyword>
<dbReference type="SUPFAM" id="SSF53067">
    <property type="entry name" value="Actin-like ATPase domain"/>
    <property type="match status" value="1"/>
</dbReference>
<dbReference type="Gene3D" id="3.30.420.40">
    <property type="match status" value="2"/>
</dbReference>
<proteinExistence type="inferred from homology"/>